<proteinExistence type="predicted"/>
<dbReference type="EMBL" id="BJUS01000008">
    <property type="protein sequence ID" value="GEK72514.1"/>
    <property type="molecule type" value="Genomic_DNA"/>
</dbReference>
<feature type="compositionally biased region" description="Low complexity" evidence="1">
    <location>
        <begin position="94"/>
        <end position="112"/>
    </location>
</feature>
<feature type="compositionally biased region" description="Low complexity" evidence="1">
    <location>
        <begin position="62"/>
        <end position="71"/>
    </location>
</feature>
<dbReference type="InterPro" id="IPR007730">
    <property type="entry name" value="SPOR-like_dom"/>
</dbReference>
<feature type="compositionally biased region" description="Low complexity" evidence="1">
    <location>
        <begin position="122"/>
        <end position="145"/>
    </location>
</feature>
<dbReference type="InterPro" id="IPR052521">
    <property type="entry name" value="Cell_div_SPOR-domain"/>
</dbReference>
<keyword evidence="4" id="KW-1185">Reference proteome</keyword>
<accession>A0ABQ0U679</accession>
<organism evidence="3 4">
    <name type="scientific">Halomonas halophila</name>
    <dbReference type="NCBI Taxonomy" id="29573"/>
    <lineage>
        <taxon>Bacteria</taxon>
        <taxon>Pseudomonadati</taxon>
        <taxon>Pseudomonadota</taxon>
        <taxon>Gammaproteobacteria</taxon>
        <taxon>Oceanospirillales</taxon>
        <taxon>Halomonadaceae</taxon>
        <taxon>Halomonas</taxon>
    </lineage>
</organism>
<dbReference type="RefSeq" id="WP_146908210.1">
    <property type="nucleotide sequence ID" value="NZ_BJUS01000008.1"/>
</dbReference>
<dbReference type="Proteomes" id="UP000321121">
    <property type="component" value="Unassembled WGS sequence"/>
</dbReference>
<comment type="caution">
    <text evidence="3">The sequence shown here is derived from an EMBL/GenBank/DDBJ whole genome shotgun (WGS) entry which is preliminary data.</text>
</comment>
<dbReference type="PROSITE" id="PS51724">
    <property type="entry name" value="SPOR"/>
    <property type="match status" value="1"/>
</dbReference>
<dbReference type="PANTHER" id="PTHR38687:SF1">
    <property type="entry name" value="CELL DIVISION PROTEIN DEDD"/>
    <property type="match status" value="1"/>
</dbReference>
<gene>
    <name evidence="3" type="ORF">HHA04nite_10580</name>
</gene>
<evidence type="ECO:0000259" key="2">
    <source>
        <dbReference type="PROSITE" id="PS51724"/>
    </source>
</evidence>
<feature type="domain" description="SPOR" evidence="2">
    <location>
        <begin position="162"/>
        <end position="238"/>
    </location>
</feature>
<evidence type="ECO:0000313" key="4">
    <source>
        <dbReference type="Proteomes" id="UP000321121"/>
    </source>
</evidence>
<dbReference type="SUPFAM" id="SSF110997">
    <property type="entry name" value="Sporulation related repeat"/>
    <property type="match status" value="1"/>
</dbReference>
<evidence type="ECO:0000313" key="3">
    <source>
        <dbReference type="EMBL" id="GEK72514.1"/>
    </source>
</evidence>
<sequence length="239" mass="25228">MKYGWRERISGALILLALAVIFLPLLFDDPAPREDRPQPTMSIEQPIEVSHREPEAPEPSEELSANAESPAQEGASGVDAMSSADDVVSVEAGQASVEASSSDSDDAPAVQDTTQQASTEVASASGDAESSEADAPASDPIADLARAADERMAASDAPTREAVSGGEWAVQVGSFGEPANAERLEARLEEQGFPAYRRPRNNDLTTVYVGPYARSEVAEQAMSELKADLNLQGLLVEAE</sequence>
<feature type="region of interest" description="Disordered" evidence="1">
    <location>
        <begin position="30"/>
        <end position="166"/>
    </location>
</feature>
<name>A0ABQ0U679_9GAMM</name>
<dbReference type="Gene3D" id="3.30.70.1070">
    <property type="entry name" value="Sporulation related repeat"/>
    <property type="match status" value="1"/>
</dbReference>
<dbReference type="PANTHER" id="PTHR38687">
    <property type="entry name" value="CELL DIVISION PROTEIN DEDD-RELATED"/>
    <property type="match status" value="1"/>
</dbReference>
<evidence type="ECO:0000256" key="1">
    <source>
        <dbReference type="SAM" id="MobiDB-lite"/>
    </source>
</evidence>
<dbReference type="InterPro" id="IPR036680">
    <property type="entry name" value="SPOR-like_sf"/>
</dbReference>
<dbReference type="Pfam" id="PF05036">
    <property type="entry name" value="SPOR"/>
    <property type="match status" value="1"/>
</dbReference>
<protein>
    <recommendedName>
        <fullName evidence="2">SPOR domain-containing protein</fullName>
    </recommendedName>
</protein>
<reference evidence="3 4" key="1">
    <citation type="submission" date="2019-07" db="EMBL/GenBank/DDBJ databases">
        <title>Whole genome shotgun sequence of Halomonas halophila NBRC 102604.</title>
        <authorList>
            <person name="Hosoyama A."/>
            <person name="Uohara A."/>
            <person name="Ohji S."/>
            <person name="Ichikawa N."/>
        </authorList>
    </citation>
    <scope>NUCLEOTIDE SEQUENCE [LARGE SCALE GENOMIC DNA]</scope>
    <source>
        <strain evidence="3 4">NBRC 102604</strain>
    </source>
</reference>